<dbReference type="EMBL" id="BMJJ01000002">
    <property type="protein sequence ID" value="GGD09978.1"/>
    <property type="molecule type" value="Genomic_DNA"/>
</dbReference>
<evidence type="ECO:0000313" key="1">
    <source>
        <dbReference type="EMBL" id="GGD09978.1"/>
    </source>
</evidence>
<proteinExistence type="predicted"/>
<dbReference type="PANTHER" id="PTHR14097">
    <property type="entry name" value="OXIDOREDUCTASE HTATIP2"/>
    <property type="match status" value="1"/>
</dbReference>
<dbReference type="InterPro" id="IPR036291">
    <property type="entry name" value="NAD(P)-bd_dom_sf"/>
</dbReference>
<name>A0A917D8S6_9HYPH</name>
<organism evidence="1 2">
    <name type="scientific">Aureimonas glaciei</name>
    <dbReference type="NCBI Taxonomy" id="1776957"/>
    <lineage>
        <taxon>Bacteria</taxon>
        <taxon>Pseudomonadati</taxon>
        <taxon>Pseudomonadota</taxon>
        <taxon>Alphaproteobacteria</taxon>
        <taxon>Hyphomicrobiales</taxon>
        <taxon>Aurantimonadaceae</taxon>
        <taxon>Aureimonas</taxon>
    </lineage>
</organism>
<dbReference type="PANTHER" id="PTHR14097:SF7">
    <property type="entry name" value="OXIDOREDUCTASE HTATIP2"/>
    <property type="match status" value="1"/>
</dbReference>
<dbReference type="Gene3D" id="3.40.50.720">
    <property type="entry name" value="NAD(P)-binding Rossmann-like Domain"/>
    <property type="match status" value="1"/>
</dbReference>
<reference evidence="1" key="2">
    <citation type="submission" date="2020-09" db="EMBL/GenBank/DDBJ databases">
        <authorList>
            <person name="Sun Q."/>
            <person name="Zhou Y."/>
        </authorList>
    </citation>
    <scope>NUCLEOTIDE SEQUENCE</scope>
    <source>
        <strain evidence="1">CGMCC 1.15493</strain>
    </source>
</reference>
<reference evidence="1" key="1">
    <citation type="journal article" date="2014" name="Int. J. Syst. Evol. Microbiol.">
        <title>Complete genome sequence of Corynebacterium casei LMG S-19264T (=DSM 44701T), isolated from a smear-ripened cheese.</title>
        <authorList>
            <consortium name="US DOE Joint Genome Institute (JGI-PGF)"/>
            <person name="Walter F."/>
            <person name="Albersmeier A."/>
            <person name="Kalinowski J."/>
            <person name="Ruckert C."/>
        </authorList>
    </citation>
    <scope>NUCLEOTIDE SEQUENCE</scope>
    <source>
        <strain evidence="1">CGMCC 1.15493</strain>
    </source>
</reference>
<accession>A0A917D8S6</accession>
<evidence type="ECO:0008006" key="3">
    <source>
        <dbReference type="Google" id="ProtNLM"/>
    </source>
</evidence>
<keyword evidence="2" id="KW-1185">Reference proteome</keyword>
<comment type="caution">
    <text evidence="1">The sequence shown here is derived from an EMBL/GenBank/DDBJ whole genome shotgun (WGS) entry which is preliminary data.</text>
</comment>
<dbReference type="SUPFAM" id="SSF51735">
    <property type="entry name" value="NAD(P)-binding Rossmann-fold domains"/>
    <property type="match status" value="1"/>
</dbReference>
<evidence type="ECO:0000313" key="2">
    <source>
        <dbReference type="Proteomes" id="UP000613160"/>
    </source>
</evidence>
<gene>
    <name evidence="1" type="ORF">GCM10011335_11100</name>
</gene>
<dbReference type="RefSeq" id="WP_188849572.1">
    <property type="nucleotide sequence ID" value="NZ_BMJJ01000002.1"/>
</dbReference>
<protein>
    <recommendedName>
        <fullName evidence="3">NAD-dependent dehydratase</fullName>
    </recommendedName>
</protein>
<sequence>MKLLLIGSTGLVGQSVLAGALADPRFREVVALTRRPLAAHPKLVNPIVDFDALPPAAPWWAVDAVISTLGTTRRKAGSAAAFVHVDHFYPLAVARLVHRHGARTFVLNSALGADPASRLLYSRTKGILERDLEALGFDSLTLVRPGLIGGERPERRTGEALASAVLGALAPLLPARYRINPADKIAAALLDAAAAGLPGRHVVPSQALV</sequence>
<dbReference type="Proteomes" id="UP000613160">
    <property type="component" value="Unassembled WGS sequence"/>
</dbReference>
<dbReference type="AlphaFoldDB" id="A0A917D8S6"/>